<proteinExistence type="predicted"/>
<dbReference type="EMBL" id="JACXVP010000005">
    <property type="protein sequence ID" value="KAG5606100.1"/>
    <property type="molecule type" value="Genomic_DNA"/>
</dbReference>
<dbReference type="Proteomes" id="UP000824120">
    <property type="component" value="Chromosome 5"/>
</dbReference>
<evidence type="ECO:0000313" key="3">
    <source>
        <dbReference type="EMBL" id="KAG5606100.1"/>
    </source>
</evidence>
<name>A0A9J5Z3T6_SOLCO</name>
<gene>
    <name evidence="3" type="ORF">H5410_027592</name>
</gene>
<feature type="compositionally biased region" description="Polar residues" evidence="1">
    <location>
        <begin position="41"/>
        <end position="78"/>
    </location>
</feature>
<feature type="domain" description="DUF4283" evidence="2">
    <location>
        <begin position="141"/>
        <end position="215"/>
    </location>
</feature>
<feature type="compositionally biased region" description="Basic and acidic residues" evidence="1">
    <location>
        <begin position="1"/>
        <end position="16"/>
    </location>
</feature>
<reference evidence="3 4" key="1">
    <citation type="submission" date="2020-09" db="EMBL/GenBank/DDBJ databases">
        <title>De no assembly of potato wild relative species, Solanum commersonii.</title>
        <authorList>
            <person name="Cho K."/>
        </authorList>
    </citation>
    <scope>NUCLEOTIDE SEQUENCE [LARGE SCALE GENOMIC DNA]</scope>
    <source>
        <strain evidence="3">LZ3.2</strain>
        <tissue evidence="3">Leaf</tissue>
    </source>
</reference>
<protein>
    <recommendedName>
        <fullName evidence="2">DUF4283 domain-containing protein</fullName>
    </recommendedName>
</protein>
<dbReference type="AlphaFoldDB" id="A0A9J5Z3T6"/>
<feature type="region of interest" description="Disordered" evidence="1">
    <location>
        <begin position="1"/>
        <end position="27"/>
    </location>
</feature>
<organism evidence="3 4">
    <name type="scientific">Solanum commersonii</name>
    <name type="common">Commerson's wild potato</name>
    <name type="synonym">Commerson's nightshade</name>
    <dbReference type="NCBI Taxonomy" id="4109"/>
    <lineage>
        <taxon>Eukaryota</taxon>
        <taxon>Viridiplantae</taxon>
        <taxon>Streptophyta</taxon>
        <taxon>Embryophyta</taxon>
        <taxon>Tracheophyta</taxon>
        <taxon>Spermatophyta</taxon>
        <taxon>Magnoliopsida</taxon>
        <taxon>eudicotyledons</taxon>
        <taxon>Gunneridae</taxon>
        <taxon>Pentapetalae</taxon>
        <taxon>asterids</taxon>
        <taxon>lamiids</taxon>
        <taxon>Solanales</taxon>
        <taxon>Solanaceae</taxon>
        <taxon>Solanoideae</taxon>
        <taxon>Solaneae</taxon>
        <taxon>Solanum</taxon>
    </lineage>
</organism>
<sequence>MDERDTKMQSKEHDQRPGQLQNGHLGIAGAKAIEVVEGLQASHTKSQDNAANEKGTQSGKSTASNLGYNAVDQSQGNGTDNLVQIQQNKHGGSLEPNSYHIAFPKISNNFENHAKKDQLSELAPYTVVQTIAARLRHNQAHHCKYTLIEKFSSTMPKMELIRKSFIMQTQLIGGGGNLAHYNARHVLIDLENELDYNTVWTQQRMTTECKLMRIQT</sequence>
<feature type="region of interest" description="Disordered" evidence="1">
    <location>
        <begin position="40"/>
        <end position="78"/>
    </location>
</feature>
<dbReference type="InterPro" id="IPR025558">
    <property type="entry name" value="DUF4283"/>
</dbReference>
<accession>A0A9J5Z3T6</accession>
<evidence type="ECO:0000256" key="1">
    <source>
        <dbReference type="SAM" id="MobiDB-lite"/>
    </source>
</evidence>
<comment type="caution">
    <text evidence="3">The sequence shown here is derived from an EMBL/GenBank/DDBJ whole genome shotgun (WGS) entry which is preliminary data.</text>
</comment>
<dbReference type="Pfam" id="PF14111">
    <property type="entry name" value="DUF4283"/>
    <property type="match status" value="1"/>
</dbReference>
<evidence type="ECO:0000259" key="2">
    <source>
        <dbReference type="Pfam" id="PF14111"/>
    </source>
</evidence>
<keyword evidence="4" id="KW-1185">Reference proteome</keyword>
<evidence type="ECO:0000313" key="4">
    <source>
        <dbReference type="Proteomes" id="UP000824120"/>
    </source>
</evidence>